<feature type="region of interest" description="Disordered" evidence="1">
    <location>
        <begin position="1108"/>
        <end position="1153"/>
    </location>
</feature>
<dbReference type="PROSITE" id="PS50994">
    <property type="entry name" value="INTEGRASE"/>
    <property type="match status" value="1"/>
</dbReference>
<dbReference type="SUPFAM" id="SSF53098">
    <property type="entry name" value="Ribonuclease H-like"/>
    <property type="match status" value="2"/>
</dbReference>
<evidence type="ECO:0000259" key="2">
    <source>
        <dbReference type="PROSITE" id="PS50994"/>
    </source>
</evidence>
<dbReference type="InterPro" id="IPR056924">
    <property type="entry name" value="SH3_Tf2-1"/>
</dbReference>
<dbReference type="Pfam" id="PF24626">
    <property type="entry name" value="SH3_Tf2-1"/>
    <property type="match status" value="1"/>
</dbReference>
<evidence type="ECO:0000256" key="1">
    <source>
        <dbReference type="SAM" id="MobiDB-lite"/>
    </source>
</evidence>
<gene>
    <name evidence="3" type="ORF">Tci_234475</name>
</gene>
<dbReference type="InterPro" id="IPR012337">
    <property type="entry name" value="RNaseH-like_sf"/>
</dbReference>
<dbReference type="Pfam" id="PF00665">
    <property type="entry name" value="rve"/>
    <property type="match status" value="1"/>
</dbReference>
<dbReference type="Pfam" id="PF07727">
    <property type="entry name" value="RVT_2"/>
    <property type="match status" value="1"/>
</dbReference>
<dbReference type="Gene3D" id="3.30.420.10">
    <property type="entry name" value="Ribonuclease H-like superfamily/Ribonuclease H"/>
    <property type="match status" value="2"/>
</dbReference>
<feature type="region of interest" description="Disordered" evidence="1">
    <location>
        <begin position="1634"/>
        <end position="1667"/>
    </location>
</feature>
<accession>A0A699GWU4</accession>
<feature type="compositionally biased region" description="Basic and acidic residues" evidence="1">
    <location>
        <begin position="1108"/>
        <end position="1144"/>
    </location>
</feature>
<name>A0A699GWU4_TANCI</name>
<dbReference type="InterPro" id="IPR013103">
    <property type="entry name" value="RVT_2"/>
</dbReference>
<feature type="domain" description="Integrase catalytic" evidence="2">
    <location>
        <begin position="463"/>
        <end position="629"/>
    </location>
</feature>
<dbReference type="PANTHER" id="PTHR45835">
    <property type="entry name" value="YALI0A06105P"/>
    <property type="match status" value="1"/>
</dbReference>
<dbReference type="GO" id="GO:0003676">
    <property type="term" value="F:nucleic acid binding"/>
    <property type="evidence" value="ECO:0007669"/>
    <property type="project" value="InterPro"/>
</dbReference>
<dbReference type="InterPro" id="IPR036397">
    <property type="entry name" value="RNaseH_sf"/>
</dbReference>
<proteinExistence type="predicted"/>
<sequence>MIDYALCEVIENGATLPKTQMVEGVMTVMPITTAEDKAHKRLEVKARSNLMMGIPNEHQLKFNYIKDAKQLLETVEKRFGIGGPNYALMAFSSSSSNSESDFEGVIDRIMPPKMMKRKAVKKLEELWTLTLKGDDIEAYNNGFHELALMCPELVPTEKKKFKRYIKEFPERIKGNITSSKPTTLHEVINMARELVEQAIQGKAARCQKCLRVGHEEKDCKARPSSVGVTPLQDVVFYGCGNKGHYRNKCPKGRNQPNDGACARAYVVVENAQQNSKDGHGTPATLDTSFKVDLADGKVIVRIPLSNGEILEIQGERPKKDLKLLSCIKAEEKKPKDIHIVCDFPEVFPDDLLGLPPVREIEFRIDLIPGALPMELNMHQRRWIELLSDYECEIKYHSGKENSMADALSRKERLNHRRVHAMSMTIQSGLKDKILEAQREAAKDFKAPAEWLRLIIDGPRTTRYLVHPGADKMYYDLRDLYWWPGLPKSSSRYDTIWVIVDRLTKSAHFLPIREDYKSKKLARIYVNEIVARHGVPVLIISDRDGRFTSHLWQALQKALGTRLDMSTAYHPQIDGQSERTIRTLKDMLRACVMDFGGSWDTHLPLIEFSYNNSYHNSIKCAPFEALYGKKCRSLVVWAEVGESRSGKFGKKGKLVPWYVDQFEIVERVSLVAYHLRLPQELSCIHDVFHLSNLKKCLAESDVQVPLEEIKVDDKFYFVEEPIEIVDRQVKKLKRSWIPIVKAEKLKENLLFSYFLSYIRREKGAFSSFSVEFWVSGKTKKLFKMPFYDFARIAKSKNGGKEVNTARPRAIVNAVKENIFNVVKASACWVWKPKTKGLDHVSKHNRASITLKKFDYIDAQSRSKVIDSGCSRHMTGNMSYLTDYEEIDRGYVAFGGNPKGGKSQENAPLKLKMYCLVVTDDFSRFTWVFFLATKDETSGILKSFITGIENLVDHKVKVIRCDNGTGFKNKEMNQLCEKNEAVNTTCYVQNRVLVVKPHNMTPYECFHGRTPTLSFMRPFGCPVTILNTIDNLEIINGKADEGFFVEYYLNSKAFRVFNSRTKIDEENLHIRFSESTPNVVGQAKKETAPVKNYILLQLWTADLLFYQDPKSSHDDDGSKPSSDDGKKVDEDPRKESECNDQEKEDNVNSTNNVNATGTNEVNALEADMNNLDTTIQVSLILTTRIHKDHPLDQVSGDLQLATQTRKMSKNLEEHGFVSSIQQRTHHKDLQNCLFACFLSQEEPKKVFRNKKDEKKIVIRNKARLVAQWYTQEEEIDYDEVFAPVARIEAIRLFLAYVLFKDVMVYQMDVKSVFLYGKMEQEVYVCQLPGFEGPDFLDRVYKVKKALYVLHQASRAWYETLSTYLLDNRFQRGKIDNNLFIKRHKDVKTANTPVETQKPMFKDKNGEKVDVHMYRSMIGSLMYLTTSRPDIMFAVCACARYQVNLKVLHLYVVKMIFSDYAEASLDRKSTTGGSQFFGCRLISWQCKKQTVVANSTTEAKKAKKSVSLMMEKLFIMKLKLILVTQNKPAEGDEFKQIMDFLNAHPTKYDLTVNPAIYVPCIEQFWATIKVKTVNGEVQLQALVDRKKIILTESIVRRDLHIKDPKGKGFSGKVTPLFPIMVVQNQYELSKGSVMPIDPHHTPTIIESSTQPQKTQKPKKSKIKDTQVPQSSVPTDIVADEAVHKKLGDSLVKAATTASRLEAEQNSGNITKTRSKATPNKVGSLGTAFRWWSQIKIDSLKKRVKKLEKKRRSRTHGLKRLYKVRLSAKVESFGDEENLGKDASNRGGGFDIYEDDDITLVNVQDDADNEILMMIL</sequence>
<reference evidence="3" key="1">
    <citation type="journal article" date="2019" name="Sci. Rep.">
        <title>Draft genome of Tanacetum cinerariifolium, the natural source of mosquito coil.</title>
        <authorList>
            <person name="Yamashiro T."/>
            <person name="Shiraishi A."/>
            <person name="Satake H."/>
            <person name="Nakayama K."/>
        </authorList>
    </citation>
    <scope>NUCLEOTIDE SEQUENCE</scope>
</reference>
<dbReference type="InterPro" id="IPR036875">
    <property type="entry name" value="Znf_CCHC_sf"/>
</dbReference>
<evidence type="ECO:0000313" key="3">
    <source>
        <dbReference type="EMBL" id="GEW62499.1"/>
    </source>
</evidence>
<comment type="caution">
    <text evidence="3">The sequence shown here is derived from an EMBL/GenBank/DDBJ whole genome shotgun (WGS) entry which is preliminary data.</text>
</comment>
<dbReference type="SUPFAM" id="SSF57756">
    <property type="entry name" value="Retrovirus zinc finger-like domains"/>
    <property type="match status" value="1"/>
</dbReference>
<dbReference type="GO" id="GO:0008270">
    <property type="term" value="F:zinc ion binding"/>
    <property type="evidence" value="ECO:0007669"/>
    <property type="project" value="InterPro"/>
</dbReference>
<dbReference type="EMBL" id="BKCJ010066458">
    <property type="protein sequence ID" value="GEW62499.1"/>
    <property type="molecule type" value="Genomic_DNA"/>
</dbReference>
<dbReference type="PANTHER" id="PTHR45835:SF99">
    <property type="entry name" value="CHROMO DOMAIN-CONTAINING PROTEIN-RELATED"/>
    <property type="match status" value="1"/>
</dbReference>
<organism evidence="3">
    <name type="scientific">Tanacetum cinerariifolium</name>
    <name type="common">Dalmatian daisy</name>
    <name type="synonym">Chrysanthemum cinerariifolium</name>
    <dbReference type="NCBI Taxonomy" id="118510"/>
    <lineage>
        <taxon>Eukaryota</taxon>
        <taxon>Viridiplantae</taxon>
        <taxon>Streptophyta</taxon>
        <taxon>Embryophyta</taxon>
        <taxon>Tracheophyta</taxon>
        <taxon>Spermatophyta</taxon>
        <taxon>Magnoliopsida</taxon>
        <taxon>eudicotyledons</taxon>
        <taxon>Gunneridae</taxon>
        <taxon>Pentapetalae</taxon>
        <taxon>asterids</taxon>
        <taxon>campanulids</taxon>
        <taxon>Asterales</taxon>
        <taxon>Asteraceae</taxon>
        <taxon>Asteroideae</taxon>
        <taxon>Anthemideae</taxon>
        <taxon>Anthemidinae</taxon>
        <taxon>Tanacetum</taxon>
    </lineage>
</organism>
<protein>
    <recommendedName>
        <fullName evidence="2">Integrase catalytic domain-containing protein</fullName>
    </recommendedName>
</protein>
<dbReference type="InterPro" id="IPR001584">
    <property type="entry name" value="Integrase_cat-core"/>
</dbReference>
<dbReference type="GO" id="GO:0015074">
    <property type="term" value="P:DNA integration"/>
    <property type="evidence" value="ECO:0007669"/>
    <property type="project" value="InterPro"/>
</dbReference>
<dbReference type="Gene3D" id="4.10.60.10">
    <property type="entry name" value="Zinc finger, CCHC-type"/>
    <property type="match status" value="1"/>
</dbReference>